<dbReference type="OrthoDB" id="272703at2759"/>
<dbReference type="Pfam" id="PF00076">
    <property type="entry name" value="RRM_1"/>
    <property type="match status" value="1"/>
</dbReference>
<feature type="compositionally biased region" description="Polar residues" evidence="4">
    <location>
        <begin position="286"/>
        <end position="302"/>
    </location>
</feature>
<evidence type="ECO:0000313" key="7">
    <source>
        <dbReference type="Proteomes" id="UP000036987"/>
    </source>
</evidence>
<organism evidence="6 7">
    <name type="scientific">Zostera marina</name>
    <name type="common">Eelgrass</name>
    <dbReference type="NCBI Taxonomy" id="29655"/>
    <lineage>
        <taxon>Eukaryota</taxon>
        <taxon>Viridiplantae</taxon>
        <taxon>Streptophyta</taxon>
        <taxon>Embryophyta</taxon>
        <taxon>Tracheophyta</taxon>
        <taxon>Spermatophyta</taxon>
        <taxon>Magnoliopsida</taxon>
        <taxon>Liliopsida</taxon>
        <taxon>Zosteraceae</taxon>
        <taxon>Zostera</taxon>
    </lineage>
</organism>
<dbReference type="CDD" id="cd12398">
    <property type="entry name" value="RRM_CSTF2_RNA15_like"/>
    <property type="match status" value="1"/>
</dbReference>
<dbReference type="STRING" id="29655.A0A0K9P5H4"/>
<protein>
    <submittedName>
        <fullName evidence="6">RNA-binding protein</fullName>
    </submittedName>
</protein>
<evidence type="ECO:0000313" key="6">
    <source>
        <dbReference type="EMBL" id="KMZ64249.1"/>
    </source>
</evidence>
<feature type="domain" description="RRM" evidence="5">
    <location>
        <begin position="9"/>
        <end position="87"/>
    </location>
</feature>
<dbReference type="GO" id="GO:0003729">
    <property type="term" value="F:mRNA binding"/>
    <property type="evidence" value="ECO:0000318"/>
    <property type="project" value="GO_Central"/>
</dbReference>
<dbReference type="SMART" id="SM00360">
    <property type="entry name" value="RRM"/>
    <property type="match status" value="1"/>
</dbReference>
<comment type="subcellular location">
    <subcellularLocation>
        <location evidence="1">Nucleus</location>
    </subcellularLocation>
</comment>
<dbReference type="AlphaFoldDB" id="A0A0K9P5H4"/>
<dbReference type="Pfam" id="PF14304">
    <property type="entry name" value="CSTF_C"/>
    <property type="match status" value="1"/>
</dbReference>
<keyword evidence="2" id="KW-0539">Nucleus</keyword>
<keyword evidence="3" id="KW-0694">RNA-binding</keyword>
<evidence type="ECO:0000256" key="1">
    <source>
        <dbReference type="ARBA" id="ARBA00004123"/>
    </source>
</evidence>
<evidence type="ECO:0000256" key="2">
    <source>
        <dbReference type="ARBA" id="ARBA00023242"/>
    </source>
</evidence>
<dbReference type="InterPro" id="IPR026896">
    <property type="entry name" value="CSTF_C"/>
</dbReference>
<dbReference type="OMA" id="PRMQLPQ"/>
<dbReference type="Gene3D" id="1.25.40.630">
    <property type="match status" value="1"/>
</dbReference>
<name>A0A0K9P5H4_ZOSMR</name>
<dbReference type="PANTHER" id="PTHR45735:SF2">
    <property type="entry name" value="CLEAVAGE STIMULATION FACTOR SUBUNIT 2"/>
    <property type="match status" value="1"/>
</dbReference>
<dbReference type="SUPFAM" id="SSF54928">
    <property type="entry name" value="RNA-binding domain, RBD"/>
    <property type="match status" value="1"/>
</dbReference>
<dbReference type="InterPro" id="IPR025742">
    <property type="entry name" value="CSTF2_hinge"/>
</dbReference>
<dbReference type="Proteomes" id="UP000036987">
    <property type="component" value="Unassembled WGS sequence"/>
</dbReference>
<dbReference type="FunFam" id="3.30.70.330:FF:000378">
    <property type="entry name" value="Cleavage stimulating factor 64"/>
    <property type="match status" value="1"/>
</dbReference>
<feature type="region of interest" description="Disordered" evidence="4">
    <location>
        <begin position="255"/>
        <end position="302"/>
    </location>
</feature>
<feature type="compositionally biased region" description="Low complexity" evidence="4">
    <location>
        <begin position="273"/>
        <end position="285"/>
    </location>
</feature>
<sequence length="453" mass="49245">MASSSAQHRCVFVGNIPYDATEEQLVQICEEVGPVVSFRLVLDRDTGKPKGYGFCEYKDEETALSARRNLQGYEINNRQLRVDFAANDKGTDKNGDQGRGGPGLSNADGQKAQRVSPLPGNTLQPIGFPSAAKAASIMDRALGVIQPSNVPNLQEQSGFTNDPLTDHLSKLSRNQLLEVINETKILLAQDKKLVRELLEDCPQLMKALFQALVMLGLVPENMMQKLHNHQSVIASSHPQPEDVRVSIPPQLAGKYRSQLTQDAQSHHTAAPLGKSGDSKSGSKSGVQTTAQPHPSSFNNYSEAQTLPLSNHNVAPSYRANLSSHKASAEVDSSVSRGYASIHNDGTCMLSDSGTKRLRRVTMADNAIELGHRPSKIAKIENSNNPTTSGFTSGMGFTEQSAMTHAQHPQIKTQLPEAEAALLQQVMNLTSEQLNSLPLDQRQQVIRLQQMLGS</sequence>
<evidence type="ECO:0000259" key="5">
    <source>
        <dbReference type="PROSITE" id="PS50102"/>
    </source>
</evidence>
<dbReference type="Pfam" id="PF14327">
    <property type="entry name" value="CSTF2_hinge"/>
    <property type="match status" value="1"/>
</dbReference>
<dbReference type="InterPro" id="IPR000504">
    <property type="entry name" value="RRM_dom"/>
</dbReference>
<accession>A0A0K9P5H4</accession>
<dbReference type="GO" id="GO:0031124">
    <property type="term" value="P:mRNA 3'-end processing"/>
    <property type="evidence" value="ECO:0007669"/>
    <property type="project" value="InterPro"/>
</dbReference>
<dbReference type="Gene3D" id="1.10.20.70">
    <property type="entry name" value="Transcription termination and cleavage factor, C-terminal domain"/>
    <property type="match status" value="1"/>
</dbReference>
<dbReference type="InterPro" id="IPR035979">
    <property type="entry name" value="RBD_domain_sf"/>
</dbReference>
<dbReference type="GO" id="GO:0005847">
    <property type="term" value="C:mRNA cleavage and polyadenylation specificity factor complex"/>
    <property type="evidence" value="ECO:0000318"/>
    <property type="project" value="GO_Central"/>
</dbReference>
<feature type="compositionally biased region" description="Polar residues" evidence="4">
    <location>
        <begin position="257"/>
        <end position="267"/>
    </location>
</feature>
<evidence type="ECO:0000256" key="3">
    <source>
        <dbReference type="PROSITE-ProRule" id="PRU00176"/>
    </source>
</evidence>
<dbReference type="PROSITE" id="PS50102">
    <property type="entry name" value="RRM"/>
    <property type="match status" value="1"/>
</dbReference>
<feature type="region of interest" description="Disordered" evidence="4">
    <location>
        <begin position="87"/>
        <end position="123"/>
    </location>
</feature>
<evidence type="ECO:0000256" key="4">
    <source>
        <dbReference type="SAM" id="MobiDB-lite"/>
    </source>
</evidence>
<dbReference type="PANTHER" id="PTHR45735">
    <property type="entry name" value="CLEAVAGE STIMULATION FACTOR SUBUNIT 2"/>
    <property type="match status" value="1"/>
</dbReference>
<dbReference type="EMBL" id="LFYR01001173">
    <property type="protein sequence ID" value="KMZ64249.1"/>
    <property type="molecule type" value="Genomic_DNA"/>
</dbReference>
<dbReference type="Gene3D" id="3.30.70.330">
    <property type="match status" value="1"/>
</dbReference>
<reference evidence="7" key="1">
    <citation type="journal article" date="2016" name="Nature">
        <title>The genome of the seagrass Zostera marina reveals angiosperm adaptation to the sea.</title>
        <authorList>
            <person name="Olsen J.L."/>
            <person name="Rouze P."/>
            <person name="Verhelst B."/>
            <person name="Lin Y.-C."/>
            <person name="Bayer T."/>
            <person name="Collen J."/>
            <person name="Dattolo E."/>
            <person name="De Paoli E."/>
            <person name="Dittami S."/>
            <person name="Maumus F."/>
            <person name="Michel G."/>
            <person name="Kersting A."/>
            <person name="Lauritano C."/>
            <person name="Lohaus R."/>
            <person name="Toepel M."/>
            <person name="Tonon T."/>
            <person name="Vanneste K."/>
            <person name="Amirebrahimi M."/>
            <person name="Brakel J."/>
            <person name="Bostroem C."/>
            <person name="Chovatia M."/>
            <person name="Grimwood J."/>
            <person name="Jenkins J.W."/>
            <person name="Jueterbock A."/>
            <person name="Mraz A."/>
            <person name="Stam W.T."/>
            <person name="Tice H."/>
            <person name="Bornberg-Bauer E."/>
            <person name="Green P.J."/>
            <person name="Pearson G.A."/>
            <person name="Procaccini G."/>
            <person name="Duarte C.M."/>
            <person name="Schmutz J."/>
            <person name="Reusch T.B.H."/>
            <person name="Van de Peer Y."/>
        </authorList>
    </citation>
    <scope>NUCLEOTIDE SEQUENCE [LARGE SCALE GENOMIC DNA]</scope>
    <source>
        <strain evidence="7">cv. Finnish</strain>
    </source>
</reference>
<proteinExistence type="predicted"/>
<comment type="caution">
    <text evidence="6">The sequence shown here is derived from an EMBL/GenBank/DDBJ whole genome shotgun (WGS) entry which is preliminary data.</text>
</comment>
<dbReference type="InterPro" id="IPR012677">
    <property type="entry name" value="Nucleotide-bd_a/b_plait_sf"/>
</dbReference>
<gene>
    <name evidence="6" type="ORF">ZOSMA_37G01340</name>
</gene>
<dbReference type="InterPro" id="IPR038192">
    <property type="entry name" value="CSTF_C_sf"/>
</dbReference>
<keyword evidence="7" id="KW-1185">Reference proteome</keyword>